<name>G8BUV1_TETPH</name>
<dbReference type="EMBL" id="HE612861">
    <property type="protein sequence ID" value="CCE63533.1"/>
    <property type="molecule type" value="Genomic_DNA"/>
</dbReference>
<accession>G8BUV1</accession>
<dbReference type="Gene3D" id="1.20.120.1630">
    <property type="match status" value="1"/>
</dbReference>
<evidence type="ECO:0000256" key="9">
    <source>
        <dbReference type="ARBA" id="ARBA00023098"/>
    </source>
</evidence>
<dbReference type="PANTHER" id="PTHR32138">
    <property type="entry name" value="PHOSPHATIDYLETHANOLAMINE N-METHYLTRANSFERASE"/>
    <property type="match status" value="1"/>
</dbReference>
<comment type="catalytic activity">
    <reaction evidence="13 14">
        <text>a 1,2-diacyl-sn-glycero-3-phosphoethanolamine + S-adenosyl-L-methionine = a 1,2-diacyl-sn-glycero-3-phospho-N-methylethanolamine + S-adenosyl-L-homocysteine + H(+)</text>
        <dbReference type="Rhea" id="RHEA:11164"/>
        <dbReference type="ChEBI" id="CHEBI:15378"/>
        <dbReference type="ChEBI" id="CHEBI:57856"/>
        <dbReference type="ChEBI" id="CHEBI:59789"/>
        <dbReference type="ChEBI" id="CHEBI:64573"/>
        <dbReference type="ChEBI" id="CHEBI:64612"/>
        <dbReference type="EC" id="2.1.1.17"/>
    </reaction>
</comment>
<feature type="transmembrane region" description="Helical" evidence="13 14">
    <location>
        <begin position="339"/>
        <end position="359"/>
    </location>
</feature>
<evidence type="ECO:0000256" key="6">
    <source>
        <dbReference type="ARBA" id="ARBA00022692"/>
    </source>
</evidence>
<dbReference type="OrthoDB" id="4583at2759"/>
<evidence type="ECO:0000256" key="5">
    <source>
        <dbReference type="ARBA" id="ARBA00022691"/>
    </source>
</evidence>
<dbReference type="Pfam" id="PF04191">
    <property type="entry name" value="PEMT"/>
    <property type="match status" value="2"/>
</dbReference>
<evidence type="ECO:0000256" key="12">
    <source>
        <dbReference type="ARBA" id="ARBA00023264"/>
    </source>
</evidence>
<dbReference type="EC" id="2.1.1.17" evidence="13 14"/>
<feature type="transmembrane region" description="Helical" evidence="13 14">
    <location>
        <begin position="197"/>
        <end position="214"/>
    </location>
</feature>
<dbReference type="Proteomes" id="UP000005666">
    <property type="component" value="Chromosome 6"/>
</dbReference>
<dbReference type="GO" id="GO:0032259">
    <property type="term" value="P:methylation"/>
    <property type="evidence" value="ECO:0007669"/>
    <property type="project" value="UniProtKB-KW"/>
</dbReference>
<feature type="transmembrane region" description="Helical" evidence="13 14">
    <location>
        <begin position="365"/>
        <end position="388"/>
    </location>
</feature>
<dbReference type="RefSeq" id="XP_003685967.1">
    <property type="nucleotide sequence ID" value="XM_003685919.1"/>
</dbReference>
<gene>
    <name evidence="15" type="primary">TPHA0F00460</name>
    <name evidence="15" type="ordered locus">TPHA_0F00460</name>
</gene>
<protein>
    <recommendedName>
        <fullName evidence="13 14">Phosphatidylethanolamine N-methyltransferase</fullName>
        <shortName evidence="13">PE methyltransferase</shortName>
        <shortName evidence="13 14">PEAMT</shortName>
        <shortName evidence="13">PEMT</shortName>
        <ecNumber evidence="13 14">2.1.1.17</ecNumber>
    </recommendedName>
</protein>
<dbReference type="GeneID" id="11535561"/>
<feature type="transmembrane region" description="Helical" evidence="13 14">
    <location>
        <begin position="416"/>
        <end position="435"/>
    </location>
</feature>
<comment type="similarity">
    <text evidence="13 14">Belongs to the class VI-like SAM-binding methyltransferase superfamily. CHO2 family.</text>
</comment>
<dbReference type="Gene3D" id="2.60.40.2840">
    <property type="match status" value="1"/>
</dbReference>
<dbReference type="HAMAP" id="MF_03217">
    <property type="entry name" value="PEMT"/>
    <property type="match status" value="1"/>
</dbReference>
<evidence type="ECO:0000313" key="15">
    <source>
        <dbReference type="EMBL" id="CCE63533.1"/>
    </source>
</evidence>
<dbReference type="STRING" id="1071381.G8BUV1"/>
<keyword evidence="16" id="KW-1185">Reference proteome</keyword>
<keyword evidence="9 13" id="KW-0443">Lipid metabolism</keyword>
<dbReference type="PROSITE" id="PS51598">
    <property type="entry name" value="SAM_CHO2"/>
    <property type="match status" value="1"/>
</dbReference>
<dbReference type="KEGG" id="tpf:TPHA_0F00460"/>
<keyword evidence="12 13" id="KW-1208">Phospholipid metabolism</keyword>
<keyword evidence="4 13" id="KW-0808">Transferase</keyword>
<organism evidence="15 16">
    <name type="scientific">Tetrapisispora phaffii (strain ATCC 24235 / CBS 4417 / NBRC 1672 / NRRL Y-8282 / UCD 70-5)</name>
    <name type="common">Yeast</name>
    <name type="synonym">Fabospora phaffii</name>
    <dbReference type="NCBI Taxonomy" id="1071381"/>
    <lineage>
        <taxon>Eukaryota</taxon>
        <taxon>Fungi</taxon>
        <taxon>Dikarya</taxon>
        <taxon>Ascomycota</taxon>
        <taxon>Saccharomycotina</taxon>
        <taxon>Saccharomycetes</taxon>
        <taxon>Saccharomycetales</taxon>
        <taxon>Saccharomycetaceae</taxon>
        <taxon>Tetrapisispora</taxon>
    </lineage>
</organism>
<keyword evidence="5 13" id="KW-0949">S-adenosyl-L-methionine</keyword>
<evidence type="ECO:0000256" key="8">
    <source>
        <dbReference type="ARBA" id="ARBA00022989"/>
    </source>
</evidence>
<evidence type="ECO:0000256" key="7">
    <source>
        <dbReference type="ARBA" id="ARBA00022824"/>
    </source>
</evidence>
<sequence length="838" mass="97479">MADSNTMVDVKSDSVTVKTGDTCRTRSSGVMFTPKVTHDMVRSLFDPTIRKSFLEYCVTLTVIGDILVGYWIGSKYSVQFAKYFFLVQYTIWRLAYNVGIGHILHQQSKYEILSNFAIKNKLFDKKNNSNLSRFCKFELQTKLGEEFDIESYPPEYLIWLMFRQFVDLILMQDFTNYIIFVYFSLPDYQGDYVKSLLNFRTLIGIIMVMLNVWIKLDAHRVVTDYAWYWGDFFSLQDSELTFDGVFNIVPHPMYSLGYLGYYGFSLLCGDYKVLLVSIWGHILQFLFLKYVENPHIEKIYGSSKLTNNNDNIDDIIIKENNDYTKPLISNGLYFENFQLLRFTDVFTLASVIYLCAWVVKSKPGSYYLFIVTAASKLLSWSVYSALLYKQSQYRSYTKAFLKNGFTQIYSYKNWQFIYNYLLSITTTLLILQTLYKLYENYHAINTVNIIFGIIVCVIQIWCNYEIRQAISDFGYFYGDFFLTNYIIERKLTSQGIFRYLNNPDAFLSNCGVLGSALMTNFNHENITLVGIWITTNLLFNKFIEQPHVDKVYGKNKRKAGVEKSLLKIKPIKSLLNVLDSLEAALLNKIIHEKQLKDSHDAENLMDWGIAMQDTIRDVKTNLAPNCLLKVESNGSDKCILPNRILVSWQLPSEVYDTKDWIGLYNVLSTRSDYKKTKISSFGHWSATCKNSYKADPRNSNSVNEFRDKGSIIQGTVIFDNNLLVYEPGIYEFRYHSKNSHNVFLISQPIQIEYPKFETDNPERLFEDFKRTLINIGSLLDNKFDGNGNKYFNIKAFVKFIHYSTGIELSTDYIKNVNGDIETICNRICEIKKILNDFS</sequence>
<dbReference type="eggNOG" id="ENOG502QRGH">
    <property type="taxonomic scope" value="Eukaryota"/>
</dbReference>
<evidence type="ECO:0000256" key="11">
    <source>
        <dbReference type="ARBA" id="ARBA00023209"/>
    </source>
</evidence>
<keyword evidence="10 13" id="KW-0472">Membrane</keyword>
<reference evidence="15 16" key="1">
    <citation type="journal article" date="2011" name="Proc. Natl. Acad. Sci. U.S.A.">
        <title>Evolutionary erosion of yeast sex chromosomes by mating-type switching accidents.</title>
        <authorList>
            <person name="Gordon J.L."/>
            <person name="Armisen D."/>
            <person name="Proux-Wera E."/>
            <person name="Oheigeartaigh S.S."/>
            <person name="Byrne K.P."/>
            <person name="Wolfe K.H."/>
        </authorList>
    </citation>
    <scope>NUCLEOTIDE SEQUENCE [LARGE SCALE GENOMIC DNA]</scope>
    <source>
        <strain evidence="16">ATCC 24235 / CBS 4417 / NBRC 1672 / NRRL Y-8282 / UCD 70-5</strain>
    </source>
</reference>
<proteinExistence type="inferred from homology"/>
<feature type="transmembrane region" description="Helical" evidence="13 14">
    <location>
        <begin position="53"/>
        <end position="72"/>
    </location>
</feature>
<dbReference type="AlphaFoldDB" id="G8BUV1"/>
<keyword evidence="2 13" id="KW-0444">Lipid biosynthesis</keyword>
<keyword evidence="7 13" id="KW-0256">Endoplasmic reticulum</keyword>
<dbReference type="GO" id="GO:0005789">
    <property type="term" value="C:endoplasmic reticulum membrane"/>
    <property type="evidence" value="ECO:0007669"/>
    <property type="project" value="UniProtKB-SubCell"/>
</dbReference>
<keyword evidence="6 13" id="KW-0812">Transmembrane</keyword>
<comment type="caution">
    <text evidence="13 14">Lacks conserved residue(s) required for the propagation of feature annotation.</text>
</comment>
<dbReference type="PIRSF" id="PIRSF000383">
    <property type="entry name" value="PEAMT"/>
    <property type="match status" value="1"/>
</dbReference>
<keyword evidence="11 13" id="KW-0594">Phospholipid biosynthesis</keyword>
<dbReference type="GO" id="GO:0006656">
    <property type="term" value="P:phosphatidylcholine biosynthetic process"/>
    <property type="evidence" value="ECO:0007669"/>
    <property type="project" value="UniProtKB-UniRule"/>
</dbReference>
<evidence type="ECO:0000256" key="1">
    <source>
        <dbReference type="ARBA" id="ARBA00004127"/>
    </source>
</evidence>
<dbReference type="InterPro" id="IPR007318">
    <property type="entry name" value="Phopholipid_MeTrfase"/>
</dbReference>
<evidence type="ECO:0000256" key="3">
    <source>
        <dbReference type="ARBA" id="ARBA00022603"/>
    </source>
</evidence>
<dbReference type="HOGENOM" id="CLU_005987_0_1_1"/>
<evidence type="ECO:0000256" key="2">
    <source>
        <dbReference type="ARBA" id="ARBA00022516"/>
    </source>
</evidence>
<dbReference type="UniPathway" id="UPA00753"/>
<keyword evidence="3 13" id="KW-0489">Methyltransferase</keyword>
<evidence type="ECO:0000256" key="14">
    <source>
        <dbReference type="RuleBase" id="RU361122"/>
    </source>
</evidence>
<dbReference type="PANTHER" id="PTHR32138:SF0">
    <property type="entry name" value="PHOSPHATIDYLETHANOLAMINE N-METHYLTRANSFERASE"/>
    <property type="match status" value="1"/>
</dbReference>
<comment type="subcellular location">
    <subcellularLocation>
        <location evidence="1">Endomembrane system</location>
        <topology evidence="1">Multi-pass membrane protein</topology>
    </subcellularLocation>
    <subcellularLocation>
        <location evidence="13 14">Endoplasmic reticulum membrane</location>
        <topology evidence="13 14">Multi-pass membrane protein</topology>
    </subcellularLocation>
</comment>
<evidence type="ECO:0000256" key="13">
    <source>
        <dbReference type="HAMAP-Rule" id="MF_03217"/>
    </source>
</evidence>
<keyword evidence="8 13" id="KW-1133">Transmembrane helix</keyword>
<evidence type="ECO:0000313" key="16">
    <source>
        <dbReference type="Proteomes" id="UP000005666"/>
    </source>
</evidence>
<evidence type="ECO:0000256" key="4">
    <source>
        <dbReference type="ARBA" id="ARBA00022679"/>
    </source>
</evidence>
<evidence type="ECO:0000256" key="10">
    <source>
        <dbReference type="ARBA" id="ARBA00023136"/>
    </source>
</evidence>
<comment type="function">
    <text evidence="13 14">Catalyzes the first step of the methylation pathway of phosphatidylcholine biosynthesis, the SAM-dependent methylation of phosphatidylethanolamine (PE) to phosphatidylmonomethylethanolamine (PMME).</text>
</comment>
<comment type="pathway">
    <text evidence="13 14">Phospholipid metabolism; phosphatidylcholine biosynthesis.</text>
</comment>
<feature type="transmembrane region" description="Helical" evidence="13 14">
    <location>
        <begin position="441"/>
        <end position="462"/>
    </location>
</feature>
<dbReference type="InterPro" id="IPR016219">
    <property type="entry name" value="Phosphatid-EA_MeTrfase_fun"/>
</dbReference>
<dbReference type="GO" id="GO:0004608">
    <property type="term" value="F:phosphatidylethanolamine N-methyltransferase activity"/>
    <property type="evidence" value="ECO:0007669"/>
    <property type="project" value="UniProtKB-UniRule"/>
</dbReference>